<dbReference type="Pfam" id="PF21983">
    <property type="entry name" value="NikA-like"/>
    <property type="match status" value="1"/>
</dbReference>
<reference evidence="1 2" key="1">
    <citation type="submission" date="2024-03" db="EMBL/GenBank/DDBJ databases">
        <title>Human intestinal bacterial collection.</title>
        <authorList>
            <person name="Pauvert C."/>
            <person name="Hitch T.C.A."/>
            <person name="Clavel T."/>
        </authorList>
    </citation>
    <scope>NUCLEOTIDE SEQUENCE [LARGE SCALE GENOMIC DNA]</scope>
    <source>
        <strain evidence="1 2">CLA-AP-H34</strain>
    </source>
</reference>
<gene>
    <name evidence="1" type="ORF">WMO45_13295</name>
</gene>
<keyword evidence="2" id="KW-1185">Reference proteome</keyword>
<dbReference type="RefSeq" id="WP_349141370.1">
    <property type="nucleotide sequence ID" value="NZ_JBBMFT010000016.1"/>
</dbReference>
<dbReference type="InterPro" id="IPR053842">
    <property type="entry name" value="NikA-like"/>
</dbReference>
<accession>A0ABV1EUE5</accession>
<name>A0ABV1EUE5_9FIRM</name>
<dbReference type="Proteomes" id="UP001440599">
    <property type="component" value="Unassembled WGS sequence"/>
</dbReference>
<sequence length="98" mass="11097">MKSIRPSEVKSKTVKARVSEEEYRKLCQKREESGLSESELIRRAIFGLEVSGCNAKNQKAMEHICKIHTLLNQARLEMDDCVLDALQEEVTGLCQSLS</sequence>
<comment type="caution">
    <text evidence="1">The sequence shown here is derived from an EMBL/GenBank/DDBJ whole genome shotgun (WGS) entry which is preliminary data.</text>
</comment>
<proteinExistence type="predicted"/>
<evidence type="ECO:0000313" key="1">
    <source>
        <dbReference type="EMBL" id="MEQ2457497.1"/>
    </source>
</evidence>
<evidence type="ECO:0000313" key="2">
    <source>
        <dbReference type="Proteomes" id="UP001440599"/>
    </source>
</evidence>
<protein>
    <submittedName>
        <fullName evidence="1">Ribbon-helix-helix protein, CopG family</fullName>
    </submittedName>
</protein>
<dbReference type="EMBL" id="JBBMFT010000016">
    <property type="protein sequence ID" value="MEQ2457497.1"/>
    <property type="molecule type" value="Genomic_DNA"/>
</dbReference>
<organism evidence="1 2">
    <name type="scientific">Flavonifractor hominis</name>
    <dbReference type="NCBI Taxonomy" id="3133178"/>
    <lineage>
        <taxon>Bacteria</taxon>
        <taxon>Bacillati</taxon>
        <taxon>Bacillota</taxon>
        <taxon>Clostridia</taxon>
        <taxon>Eubacteriales</taxon>
        <taxon>Oscillospiraceae</taxon>
        <taxon>Flavonifractor</taxon>
    </lineage>
</organism>